<dbReference type="InterPro" id="IPR017871">
    <property type="entry name" value="ABC_transporter-like_CS"/>
</dbReference>
<evidence type="ECO:0000313" key="9">
    <source>
        <dbReference type="EMBL" id="MBW8637512.1"/>
    </source>
</evidence>
<dbReference type="PROSITE" id="PS50893">
    <property type="entry name" value="ABC_TRANSPORTER_2"/>
    <property type="match status" value="1"/>
</dbReference>
<protein>
    <recommendedName>
        <fullName evidence="7">Spermidine/putrescine import ATP-binding protein PotA</fullName>
        <ecNumber evidence="7">7.6.2.11</ecNumber>
    </recommendedName>
</protein>
<dbReference type="InterPro" id="IPR027417">
    <property type="entry name" value="P-loop_NTPase"/>
</dbReference>
<dbReference type="SUPFAM" id="SSF52540">
    <property type="entry name" value="P-loop containing nucleoside triphosphate hydrolases"/>
    <property type="match status" value="1"/>
</dbReference>
<dbReference type="NCBIfam" id="TIGR01187">
    <property type="entry name" value="potA"/>
    <property type="match status" value="1"/>
</dbReference>
<evidence type="ECO:0000256" key="4">
    <source>
        <dbReference type="ARBA" id="ARBA00022840"/>
    </source>
</evidence>
<dbReference type="Pfam" id="PF08402">
    <property type="entry name" value="TOBE_2"/>
    <property type="match status" value="1"/>
</dbReference>
<dbReference type="Gene3D" id="3.40.50.300">
    <property type="entry name" value="P-loop containing nucleotide triphosphate hydrolases"/>
    <property type="match status" value="1"/>
</dbReference>
<dbReference type="InterPro" id="IPR003439">
    <property type="entry name" value="ABC_transporter-like_ATP-bd"/>
</dbReference>
<dbReference type="SMART" id="SM00382">
    <property type="entry name" value="AAA"/>
    <property type="match status" value="1"/>
</dbReference>
<dbReference type="InterPro" id="IPR008995">
    <property type="entry name" value="Mo/tungstate-bd_C_term_dom"/>
</dbReference>
<dbReference type="GO" id="GO:0043190">
    <property type="term" value="C:ATP-binding cassette (ABC) transporter complex"/>
    <property type="evidence" value="ECO:0007669"/>
    <property type="project" value="InterPro"/>
</dbReference>
<dbReference type="FunFam" id="3.40.50.300:FF:000133">
    <property type="entry name" value="Spermidine/putrescine import ATP-binding protein PotA"/>
    <property type="match status" value="1"/>
</dbReference>
<dbReference type="InterPro" id="IPR013611">
    <property type="entry name" value="Transp-assoc_OB_typ2"/>
</dbReference>
<dbReference type="EMBL" id="JAICBX010000002">
    <property type="protein sequence ID" value="MBW8637512.1"/>
    <property type="molecule type" value="Genomic_DNA"/>
</dbReference>
<dbReference type="AlphaFoldDB" id="A0AAE2ZMW1"/>
<dbReference type="PROSITE" id="PS00211">
    <property type="entry name" value="ABC_TRANSPORTER_1"/>
    <property type="match status" value="1"/>
</dbReference>
<dbReference type="PANTHER" id="PTHR42781:SF4">
    <property type="entry name" value="SPERMIDINE_PUTRESCINE IMPORT ATP-BINDING PROTEIN POTA"/>
    <property type="match status" value="1"/>
</dbReference>
<comment type="caution">
    <text evidence="9">The sequence shown here is derived from an EMBL/GenBank/DDBJ whole genome shotgun (WGS) entry which is preliminary data.</text>
</comment>
<evidence type="ECO:0000256" key="6">
    <source>
        <dbReference type="ARBA" id="ARBA00023136"/>
    </source>
</evidence>
<keyword evidence="5 7" id="KW-1278">Translocase</keyword>
<keyword evidence="6 7" id="KW-0472">Membrane</keyword>
<keyword evidence="2 7" id="KW-1003">Cell membrane</keyword>
<sequence>MTEQGAKLKLSGVEKRYGKVEALRPTDLELERGEFFSLIGPSGSGKTTLLGAVAGFTPPTRGRIEVDGVDMAALPPYKREIGMVFQNYALFPHLTVFENIAFPLRLRKLPESEIRNRVTQMLETVRLPDVGGRMPTQLSGGQQQRIALARAAVYGPRILLMDEPLGALDKNLREEMQFEIKEFHAKVGATVLYVTHDQDEAAAMSDRIAIMRQGGIVQLGTPRELYEHPRNEFAACFLGNANMLDVVREIGRSGDYVEIETPAGPVRALHEGKDTGNGKQVLCLRPESISIEQESAATGADSTQYNRLSGRIVDATFTAGSFRYVVDVEGTTPIAVRLTSIRQSEMLKPGDRVALLWAADATLMIPKE</sequence>
<evidence type="ECO:0000256" key="5">
    <source>
        <dbReference type="ARBA" id="ARBA00022967"/>
    </source>
</evidence>
<organism evidence="9 10">
    <name type="scientific">Flavimaribacter sediminis</name>
    <dbReference type="NCBI Taxonomy" id="2865987"/>
    <lineage>
        <taxon>Bacteria</taxon>
        <taxon>Pseudomonadati</taxon>
        <taxon>Pseudomonadota</taxon>
        <taxon>Alphaproteobacteria</taxon>
        <taxon>Hyphomicrobiales</taxon>
        <taxon>Rhizobiaceae</taxon>
        <taxon>Flavimaribacter</taxon>
    </lineage>
</organism>
<dbReference type="EC" id="7.6.2.11" evidence="7"/>
<comment type="catalytic activity">
    <reaction evidence="7">
        <text>ATP + H2O + polyamine-[polyamine-binding protein]Side 1 = ADP + phosphate + polyamineSide 2 + [polyamine-binding protein]Side 1.</text>
        <dbReference type="EC" id="7.6.2.11"/>
    </reaction>
</comment>
<accession>A0AAE2ZMW1</accession>
<evidence type="ECO:0000256" key="7">
    <source>
        <dbReference type="RuleBase" id="RU364083"/>
    </source>
</evidence>
<dbReference type="Gene3D" id="2.40.50.100">
    <property type="match status" value="1"/>
</dbReference>
<dbReference type="GO" id="GO:0015847">
    <property type="term" value="P:putrescine transport"/>
    <property type="evidence" value="ECO:0007669"/>
    <property type="project" value="UniProtKB-ARBA"/>
</dbReference>
<dbReference type="RefSeq" id="WP_220228213.1">
    <property type="nucleotide sequence ID" value="NZ_JAICBX010000002.1"/>
</dbReference>
<gene>
    <name evidence="7" type="primary">potA</name>
    <name evidence="9" type="ORF">K1W69_09955</name>
</gene>
<dbReference type="GO" id="GO:0005524">
    <property type="term" value="F:ATP binding"/>
    <property type="evidence" value="ECO:0007669"/>
    <property type="project" value="UniProtKB-KW"/>
</dbReference>
<comment type="subunit">
    <text evidence="7">The complex is composed of two ATP-binding proteins (PotA), two transmembrane proteins (PotB and PotC) and a solute-binding protein (PotD).</text>
</comment>
<dbReference type="Proteomes" id="UP001196509">
    <property type="component" value="Unassembled WGS sequence"/>
</dbReference>
<dbReference type="InterPro" id="IPR050093">
    <property type="entry name" value="ABC_SmlMolc_Importer"/>
</dbReference>
<dbReference type="GO" id="GO:0016887">
    <property type="term" value="F:ATP hydrolysis activity"/>
    <property type="evidence" value="ECO:0007669"/>
    <property type="project" value="InterPro"/>
</dbReference>
<keyword evidence="10" id="KW-1185">Reference proteome</keyword>
<evidence type="ECO:0000256" key="2">
    <source>
        <dbReference type="ARBA" id="ARBA00022475"/>
    </source>
</evidence>
<comment type="function">
    <text evidence="7">Part of the ABC transporter complex PotABCD involved in spermidine/putrescine import. Responsible for energy coupling to the transport system.</text>
</comment>
<feature type="domain" description="ABC transporter" evidence="8">
    <location>
        <begin position="8"/>
        <end position="238"/>
    </location>
</feature>
<name>A0AAE2ZMW1_9HYPH</name>
<dbReference type="Pfam" id="PF00005">
    <property type="entry name" value="ABC_tran"/>
    <property type="match status" value="1"/>
</dbReference>
<dbReference type="PANTHER" id="PTHR42781">
    <property type="entry name" value="SPERMIDINE/PUTRESCINE IMPORT ATP-BINDING PROTEIN POTA"/>
    <property type="match status" value="1"/>
</dbReference>
<evidence type="ECO:0000256" key="3">
    <source>
        <dbReference type="ARBA" id="ARBA00022741"/>
    </source>
</evidence>
<comment type="similarity">
    <text evidence="7">Belongs to the ABC transporter superfamily. Spermidine/putrescine importer (TC 3.A.1.11.1) family.</text>
</comment>
<keyword evidence="1 7" id="KW-0813">Transport</keyword>
<dbReference type="InterPro" id="IPR005893">
    <property type="entry name" value="PotA-like"/>
</dbReference>
<evidence type="ECO:0000259" key="8">
    <source>
        <dbReference type="PROSITE" id="PS50893"/>
    </source>
</evidence>
<dbReference type="SUPFAM" id="SSF50331">
    <property type="entry name" value="MOP-like"/>
    <property type="match status" value="1"/>
</dbReference>
<keyword evidence="3 7" id="KW-0547">Nucleotide-binding</keyword>
<dbReference type="InterPro" id="IPR003593">
    <property type="entry name" value="AAA+_ATPase"/>
</dbReference>
<evidence type="ECO:0000256" key="1">
    <source>
        <dbReference type="ARBA" id="ARBA00022448"/>
    </source>
</evidence>
<proteinExistence type="inferred from homology"/>
<dbReference type="GO" id="GO:0015417">
    <property type="term" value="F:ABC-type polyamine transporter activity"/>
    <property type="evidence" value="ECO:0007669"/>
    <property type="project" value="UniProtKB-EC"/>
</dbReference>
<evidence type="ECO:0000313" key="10">
    <source>
        <dbReference type="Proteomes" id="UP001196509"/>
    </source>
</evidence>
<keyword evidence="4 7" id="KW-0067">ATP-binding</keyword>
<reference evidence="9" key="1">
    <citation type="submission" date="2021-08" db="EMBL/GenBank/DDBJ databases">
        <title>Hoeflea bacterium WL0058 sp. nov., isolated from the sediment.</title>
        <authorList>
            <person name="Wang L."/>
            <person name="Zhang D."/>
        </authorList>
    </citation>
    <scope>NUCLEOTIDE SEQUENCE</scope>
    <source>
        <strain evidence="9">WL0058</strain>
    </source>
</reference>